<dbReference type="AlphaFoldDB" id="R9GVV7"/>
<dbReference type="EMBL" id="AQPN01000131">
    <property type="protein sequence ID" value="EOR93064.1"/>
    <property type="molecule type" value="Genomic_DNA"/>
</dbReference>
<dbReference type="Proteomes" id="UP000014174">
    <property type="component" value="Unassembled WGS sequence"/>
</dbReference>
<evidence type="ECO:0000313" key="2">
    <source>
        <dbReference type="Proteomes" id="UP000014174"/>
    </source>
</evidence>
<keyword evidence="2" id="KW-1185">Reference proteome</keyword>
<evidence type="ECO:0000313" key="1">
    <source>
        <dbReference type="EMBL" id="EOR93064.1"/>
    </source>
</evidence>
<name>R9GVV7_9SPHI</name>
<comment type="caution">
    <text evidence="1">The sequence shown here is derived from an EMBL/GenBank/DDBJ whole genome shotgun (WGS) entry which is preliminary data.</text>
</comment>
<reference evidence="1 2" key="1">
    <citation type="journal article" date="2013" name="Genome Announc.">
        <title>Draft Genome Sequence of Arcticibacter svalbardensis Strain MN12-7T, a Member of the Family Sphingobacteriaceae Isolated from an Arctic Soil Sample.</title>
        <authorList>
            <person name="Shivaji S."/>
            <person name="Ara S."/>
            <person name="Prasad S."/>
            <person name="Manasa B.P."/>
            <person name="Begum Z."/>
            <person name="Singh A."/>
            <person name="Kumar Pinnaka A."/>
        </authorList>
    </citation>
    <scope>NUCLEOTIDE SEQUENCE [LARGE SCALE GENOMIC DNA]</scope>
    <source>
        <strain evidence="1 2">MN12-7</strain>
    </source>
</reference>
<sequence>MARGSAASELVVANAMDTGPAIAAKNCLIGTPTISAIGNSTPNRKTSNAT</sequence>
<protein>
    <submittedName>
        <fullName evidence="1">Uncharacterized protein</fullName>
    </submittedName>
</protein>
<gene>
    <name evidence="1" type="ORF">ADIARSV_3753</name>
</gene>
<accession>R9GVV7</accession>
<proteinExistence type="predicted"/>
<organism evidence="1 2">
    <name type="scientific">Arcticibacter svalbardensis MN12-7</name>
    <dbReference type="NCBI Taxonomy" id="1150600"/>
    <lineage>
        <taxon>Bacteria</taxon>
        <taxon>Pseudomonadati</taxon>
        <taxon>Bacteroidota</taxon>
        <taxon>Sphingobacteriia</taxon>
        <taxon>Sphingobacteriales</taxon>
        <taxon>Sphingobacteriaceae</taxon>
        <taxon>Arcticibacter</taxon>
    </lineage>
</organism>